<proteinExistence type="predicted"/>
<protein>
    <submittedName>
        <fullName evidence="1">Uncharacterized protein</fullName>
    </submittedName>
</protein>
<organism evidence="1 2">
    <name type="scientific">Macrophomina phaseolina</name>
    <dbReference type="NCBI Taxonomy" id="35725"/>
    <lineage>
        <taxon>Eukaryota</taxon>
        <taxon>Fungi</taxon>
        <taxon>Dikarya</taxon>
        <taxon>Ascomycota</taxon>
        <taxon>Pezizomycotina</taxon>
        <taxon>Dothideomycetes</taxon>
        <taxon>Dothideomycetes incertae sedis</taxon>
        <taxon>Botryosphaeriales</taxon>
        <taxon>Botryosphaeriaceae</taxon>
        <taxon>Macrophomina</taxon>
    </lineage>
</organism>
<gene>
    <name evidence="1" type="ORF">B0J12DRAFT_695925</name>
</gene>
<evidence type="ECO:0000313" key="1">
    <source>
        <dbReference type="EMBL" id="KAH7060558.1"/>
    </source>
</evidence>
<evidence type="ECO:0000313" key="2">
    <source>
        <dbReference type="Proteomes" id="UP000774617"/>
    </source>
</evidence>
<keyword evidence="2" id="KW-1185">Reference proteome</keyword>
<dbReference type="Proteomes" id="UP000774617">
    <property type="component" value="Unassembled WGS sequence"/>
</dbReference>
<reference evidence="1 2" key="1">
    <citation type="journal article" date="2021" name="Nat. Commun.">
        <title>Genetic determinants of endophytism in the Arabidopsis root mycobiome.</title>
        <authorList>
            <person name="Mesny F."/>
            <person name="Miyauchi S."/>
            <person name="Thiergart T."/>
            <person name="Pickel B."/>
            <person name="Atanasova L."/>
            <person name="Karlsson M."/>
            <person name="Huettel B."/>
            <person name="Barry K.W."/>
            <person name="Haridas S."/>
            <person name="Chen C."/>
            <person name="Bauer D."/>
            <person name="Andreopoulos W."/>
            <person name="Pangilinan J."/>
            <person name="LaButti K."/>
            <person name="Riley R."/>
            <person name="Lipzen A."/>
            <person name="Clum A."/>
            <person name="Drula E."/>
            <person name="Henrissat B."/>
            <person name="Kohler A."/>
            <person name="Grigoriev I.V."/>
            <person name="Martin F.M."/>
            <person name="Hacquard S."/>
        </authorList>
    </citation>
    <scope>NUCLEOTIDE SEQUENCE [LARGE SCALE GENOMIC DNA]</scope>
    <source>
        <strain evidence="1 2">MPI-SDFR-AT-0080</strain>
    </source>
</reference>
<sequence length="204" mass="22352">MNLLGSSATFANWAGEVIKKCDFSVYAKTTRQRSDVLDSEKTLVKRGDTYKNAAWAPNRGDPDTASAGGVTIKLETEDDDGFVDGHVYQVECTSYHYYDGDHTDRLSSDLPALNGQPFSSLVSRKFEILDTGGKAADLSKCPPRTPKETQVSYMYCASHKNRLHGRMAAGPADAHWATLIPPALPHPLECYVGKNGFVRFTLCA</sequence>
<comment type="caution">
    <text evidence="1">The sequence shown here is derived from an EMBL/GenBank/DDBJ whole genome shotgun (WGS) entry which is preliminary data.</text>
</comment>
<dbReference type="EMBL" id="JAGTJR010000005">
    <property type="protein sequence ID" value="KAH7060558.1"/>
    <property type="molecule type" value="Genomic_DNA"/>
</dbReference>
<name>A0ABQ8GLP2_9PEZI</name>
<accession>A0ABQ8GLP2</accession>